<comment type="caution">
    <text evidence="3">The sequence shown here is derived from an EMBL/GenBank/DDBJ whole genome shotgun (WGS) entry which is preliminary data.</text>
</comment>
<gene>
    <name evidence="3" type="ORF">SteCoe_9045</name>
</gene>
<evidence type="ECO:0000256" key="1">
    <source>
        <dbReference type="SAM" id="Coils"/>
    </source>
</evidence>
<dbReference type="AlphaFoldDB" id="A0A1R2CJ11"/>
<evidence type="ECO:0000256" key="2">
    <source>
        <dbReference type="SAM" id="MobiDB-lite"/>
    </source>
</evidence>
<dbReference type="EMBL" id="MPUH01000138">
    <property type="protein sequence ID" value="OMJ88936.1"/>
    <property type="molecule type" value="Genomic_DNA"/>
</dbReference>
<feature type="coiled-coil region" evidence="1">
    <location>
        <begin position="212"/>
        <end position="246"/>
    </location>
</feature>
<accession>A0A1R2CJ11</accession>
<sequence length="402" mass="46142">MLNSKLTIKKQSQKAHSRIILSTTSQNTSIINGHLKEIQEKPNIQYTDSPYAKVVSKIRSQSQFKNKSISSCFNSYVGSPIFSASPNVTISSKKLSLKNVLNNKTASISDLKKIQTKHKIKHPNIGDMIINYEQEPSSYCYCQLDAVKLEKKLADIEKLRKSSGVNFEIFELYKEVFAEIIGKDRAFSVVLGKIKSVYEEWIKIKVGYVAENTQLKYELINISKTVKELKDQNDALAISVKKISEENVKLGRENDLKDQQYRSLQEHLIKISNIKRDEYPQTEEAWKLIIAENKTYSEVCECMKKDIHNLKKNERRLLKLIDLVRDEGFPVDELYQNKIKRPKSPKEVESRPVQSEDEEYINTAPARKHDRPNIVPMLNLEILPPAPITAYDSSNTSSLPYT</sequence>
<evidence type="ECO:0000313" key="3">
    <source>
        <dbReference type="EMBL" id="OMJ88936.1"/>
    </source>
</evidence>
<evidence type="ECO:0000313" key="4">
    <source>
        <dbReference type="Proteomes" id="UP000187209"/>
    </source>
</evidence>
<dbReference type="Proteomes" id="UP000187209">
    <property type="component" value="Unassembled WGS sequence"/>
</dbReference>
<organism evidence="3 4">
    <name type="scientific">Stentor coeruleus</name>
    <dbReference type="NCBI Taxonomy" id="5963"/>
    <lineage>
        <taxon>Eukaryota</taxon>
        <taxon>Sar</taxon>
        <taxon>Alveolata</taxon>
        <taxon>Ciliophora</taxon>
        <taxon>Postciliodesmatophora</taxon>
        <taxon>Heterotrichea</taxon>
        <taxon>Heterotrichida</taxon>
        <taxon>Stentoridae</taxon>
        <taxon>Stentor</taxon>
    </lineage>
</organism>
<feature type="region of interest" description="Disordered" evidence="2">
    <location>
        <begin position="342"/>
        <end position="368"/>
    </location>
</feature>
<reference evidence="3 4" key="1">
    <citation type="submission" date="2016-11" db="EMBL/GenBank/DDBJ databases">
        <title>The macronuclear genome of Stentor coeruleus: a giant cell with tiny introns.</title>
        <authorList>
            <person name="Slabodnick M."/>
            <person name="Ruby J.G."/>
            <person name="Reiff S.B."/>
            <person name="Swart E.C."/>
            <person name="Gosai S."/>
            <person name="Prabakaran S."/>
            <person name="Witkowska E."/>
            <person name="Larue G.E."/>
            <person name="Fisher S."/>
            <person name="Freeman R.M."/>
            <person name="Gunawardena J."/>
            <person name="Chu W."/>
            <person name="Stover N.A."/>
            <person name="Gregory B.D."/>
            <person name="Nowacki M."/>
            <person name="Derisi J."/>
            <person name="Roy S.W."/>
            <person name="Marshall W.F."/>
            <person name="Sood P."/>
        </authorList>
    </citation>
    <scope>NUCLEOTIDE SEQUENCE [LARGE SCALE GENOMIC DNA]</scope>
    <source>
        <strain evidence="3">WM001</strain>
    </source>
</reference>
<protein>
    <recommendedName>
        <fullName evidence="5">Translin-associated factor X-interacting protein 1 N-terminal domain-containing protein</fullName>
    </recommendedName>
</protein>
<keyword evidence="1" id="KW-0175">Coiled coil</keyword>
<evidence type="ECO:0008006" key="5">
    <source>
        <dbReference type="Google" id="ProtNLM"/>
    </source>
</evidence>
<name>A0A1R2CJ11_9CILI</name>
<proteinExistence type="predicted"/>
<dbReference type="OrthoDB" id="2113814at2759"/>
<keyword evidence="4" id="KW-1185">Reference proteome</keyword>